<sequence>MAFYQRYLDIVAEYNRDKDEAEIQRVFEKLMRFYDTLDQEEERYIREGLENEDQLAVFDLLCQNKIKLSKADREKIKNVSIALLLMLTARKQEMNSLRDRASAQAKLKVAIINEMLAGMPDEFTQDEIIISAESVFRHVEFVGKIH</sequence>
<gene>
    <name evidence="2" type="ORF">PSU93_09215</name>
</gene>
<organism evidence="2 3">
    <name type="scientific">Candidatus Methylobacter titanis</name>
    <dbReference type="NCBI Taxonomy" id="3053457"/>
    <lineage>
        <taxon>Bacteria</taxon>
        <taxon>Pseudomonadati</taxon>
        <taxon>Pseudomonadota</taxon>
        <taxon>Gammaproteobacteria</taxon>
        <taxon>Methylococcales</taxon>
        <taxon>Methylococcaceae</taxon>
        <taxon>Methylobacter</taxon>
    </lineage>
</organism>
<comment type="caution">
    <text evidence="2">The sequence shown here is derived from an EMBL/GenBank/DDBJ whole genome shotgun (WGS) entry which is preliminary data.</text>
</comment>
<name>A0AA43Q439_9GAMM</name>
<dbReference type="Proteomes" id="UP001160519">
    <property type="component" value="Unassembled WGS sequence"/>
</dbReference>
<dbReference type="EMBL" id="JAQSDF010000026">
    <property type="protein sequence ID" value="MDI1231314.1"/>
    <property type="molecule type" value="Genomic_DNA"/>
</dbReference>
<dbReference type="AlphaFoldDB" id="A0AA43Q439"/>
<evidence type="ECO:0000259" key="1">
    <source>
        <dbReference type="Pfam" id="PF11867"/>
    </source>
</evidence>
<dbReference type="InterPro" id="IPR021810">
    <property type="entry name" value="T1RH-like_C"/>
</dbReference>
<keyword evidence="3" id="KW-1185">Reference proteome</keyword>
<evidence type="ECO:0000313" key="2">
    <source>
        <dbReference type="EMBL" id="MDI1231314.1"/>
    </source>
</evidence>
<proteinExistence type="predicted"/>
<reference evidence="2" key="1">
    <citation type="submission" date="2023-01" db="EMBL/GenBank/DDBJ databases">
        <title>Biogeochemical cycle of methane in antarctic sediments.</title>
        <authorList>
            <person name="Roldan D.M."/>
            <person name="Menes R.J."/>
        </authorList>
    </citation>
    <scope>NUCLEOTIDE SEQUENCE [LARGE SCALE GENOMIC DNA]</scope>
    <source>
        <strain evidence="2">K-2018 MAG008</strain>
    </source>
</reference>
<dbReference type="Pfam" id="PF11867">
    <property type="entry name" value="T1RH-like_C"/>
    <property type="match status" value="1"/>
</dbReference>
<evidence type="ECO:0000313" key="3">
    <source>
        <dbReference type="Proteomes" id="UP001160519"/>
    </source>
</evidence>
<accession>A0AA43Q439</accession>
<protein>
    <submittedName>
        <fullName evidence="2">DUF3387 domain-containing protein</fullName>
    </submittedName>
</protein>
<feature type="domain" description="Type I restriction enzyme HindI endonuclease subunit-like C-terminal" evidence="1">
    <location>
        <begin position="3"/>
        <end position="118"/>
    </location>
</feature>